<dbReference type="PROSITE" id="PS01081">
    <property type="entry name" value="HTH_TETR_1"/>
    <property type="match status" value="1"/>
</dbReference>
<keyword evidence="9" id="KW-1185">Reference proteome</keyword>
<dbReference type="InterPro" id="IPR023772">
    <property type="entry name" value="DNA-bd_HTH_TetR-type_CS"/>
</dbReference>
<dbReference type="Gene3D" id="1.10.357.10">
    <property type="entry name" value="Tetracycline Repressor, domain 2"/>
    <property type="match status" value="1"/>
</dbReference>
<gene>
    <name evidence="8" type="ORF">ACFQPC_07790</name>
</gene>
<dbReference type="RefSeq" id="WP_382271292.1">
    <property type="nucleotide sequence ID" value="NZ_JBHTBU010000001.1"/>
</dbReference>
<dbReference type="InterPro" id="IPR009057">
    <property type="entry name" value="Homeodomain-like_sf"/>
</dbReference>
<evidence type="ECO:0000256" key="2">
    <source>
        <dbReference type="ARBA" id="ARBA00023015"/>
    </source>
</evidence>
<feature type="compositionally biased region" description="Low complexity" evidence="6">
    <location>
        <begin position="214"/>
        <end position="227"/>
    </location>
</feature>
<evidence type="ECO:0000256" key="5">
    <source>
        <dbReference type="PROSITE-ProRule" id="PRU00335"/>
    </source>
</evidence>
<protein>
    <submittedName>
        <fullName evidence="8">TetR/AcrR family transcriptional regulator</fullName>
    </submittedName>
</protein>
<dbReference type="SUPFAM" id="SSF46689">
    <property type="entry name" value="Homeodomain-like"/>
    <property type="match status" value="1"/>
</dbReference>
<dbReference type="Pfam" id="PF13977">
    <property type="entry name" value="TetR_C_6"/>
    <property type="match status" value="1"/>
</dbReference>
<dbReference type="InterPro" id="IPR001647">
    <property type="entry name" value="HTH_TetR"/>
</dbReference>
<evidence type="ECO:0000256" key="6">
    <source>
        <dbReference type="SAM" id="MobiDB-lite"/>
    </source>
</evidence>
<dbReference type="Pfam" id="PF00440">
    <property type="entry name" value="TetR_N"/>
    <property type="match status" value="1"/>
</dbReference>
<dbReference type="EMBL" id="JBHTBU010000001">
    <property type="protein sequence ID" value="MFC7287933.1"/>
    <property type="molecule type" value="Genomic_DNA"/>
</dbReference>
<dbReference type="PANTHER" id="PTHR47506">
    <property type="entry name" value="TRANSCRIPTIONAL REGULATORY PROTEIN"/>
    <property type="match status" value="1"/>
</dbReference>
<comment type="caution">
    <text evidence="8">The sequence shown here is derived from an EMBL/GenBank/DDBJ whole genome shotgun (WGS) entry which is preliminary data.</text>
</comment>
<dbReference type="Proteomes" id="UP001596542">
    <property type="component" value="Unassembled WGS sequence"/>
</dbReference>
<dbReference type="PROSITE" id="PS50977">
    <property type="entry name" value="HTH_TETR_2"/>
    <property type="match status" value="1"/>
</dbReference>
<feature type="compositionally biased region" description="Basic and acidic residues" evidence="6">
    <location>
        <begin position="228"/>
        <end position="237"/>
    </location>
</feature>
<keyword evidence="4" id="KW-0804">Transcription</keyword>
<proteinExistence type="predicted"/>
<keyword evidence="1" id="KW-0678">Repressor</keyword>
<feature type="region of interest" description="Disordered" evidence="6">
    <location>
        <begin position="207"/>
        <end position="244"/>
    </location>
</feature>
<name>A0ABW2IA60_9BURK</name>
<sequence>MATRISKTPQSPTQKADKKRIEVLKAAGKCFRKTGFHQTSMQQICAETGLGPGAVYRYFTGKEAIIEAMVEDERRQTRAMLIQMRDAESIQQALSNTTRLFAERYRAGGDASLMTEVYAEGMRSKRVGTVLRKIEAEWIMGLTNLLRIAQARGQMDASLDAAQTALFLTGMWDGMVIRQHFHAHDDQHALPAFFEMMIARLLTRESKPEKPGKAAAATQANTAAPANEAREPAEAADLRQLSLI</sequence>
<dbReference type="PRINTS" id="PR00455">
    <property type="entry name" value="HTHTETR"/>
</dbReference>
<evidence type="ECO:0000313" key="9">
    <source>
        <dbReference type="Proteomes" id="UP001596542"/>
    </source>
</evidence>
<evidence type="ECO:0000256" key="3">
    <source>
        <dbReference type="ARBA" id="ARBA00023125"/>
    </source>
</evidence>
<evidence type="ECO:0000256" key="4">
    <source>
        <dbReference type="ARBA" id="ARBA00023163"/>
    </source>
</evidence>
<keyword evidence="3 5" id="KW-0238">DNA-binding</keyword>
<dbReference type="SUPFAM" id="SSF48498">
    <property type="entry name" value="Tetracyclin repressor-like, C-terminal domain"/>
    <property type="match status" value="1"/>
</dbReference>
<dbReference type="InterPro" id="IPR039538">
    <property type="entry name" value="BetI_C"/>
</dbReference>
<feature type="domain" description="HTH tetR-type" evidence="7">
    <location>
        <begin position="17"/>
        <end position="77"/>
    </location>
</feature>
<evidence type="ECO:0000259" key="7">
    <source>
        <dbReference type="PROSITE" id="PS50977"/>
    </source>
</evidence>
<organism evidence="8 9">
    <name type="scientific">Herminiimonas glaciei</name>
    <dbReference type="NCBI Taxonomy" id="523788"/>
    <lineage>
        <taxon>Bacteria</taxon>
        <taxon>Pseudomonadati</taxon>
        <taxon>Pseudomonadota</taxon>
        <taxon>Betaproteobacteria</taxon>
        <taxon>Burkholderiales</taxon>
        <taxon>Oxalobacteraceae</taxon>
        <taxon>Herminiimonas</taxon>
    </lineage>
</organism>
<feature type="DNA-binding region" description="H-T-H motif" evidence="5">
    <location>
        <begin position="40"/>
        <end position="59"/>
    </location>
</feature>
<keyword evidence="2" id="KW-0805">Transcription regulation</keyword>
<dbReference type="InterPro" id="IPR036271">
    <property type="entry name" value="Tet_transcr_reg_TetR-rel_C_sf"/>
</dbReference>
<accession>A0ABW2IA60</accession>
<evidence type="ECO:0000256" key="1">
    <source>
        <dbReference type="ARBA" id="ARBA00022491"/>
    </source>
</evidence>
<dbReference type="PANTHER" id="PTHR47506:SF1">
    <property type="entry name" value="HTH-TYPE TRANSCRIPTIONAL REGULATOR YJDC"/>
    <property type="match status" value="1"/>
</dbReference>
<reference evidence="9" key="1">
    <citation type="journal article" date="2019" name="Int. J. Syst. Evol. Microbiol.">
        <title>The Global Catalogue of Microorganisms (GCM) 10K type strain sequencing project: providing services to taxonomists for standard genome sequencing and annotation.</title>
        <authorList>
            <consortium name="The Broad Institute Genomics Platform"/>
            <consortium name="The Broad Institute Genome Sequencing Center for Infectious Disease"/>
            <person name="Wu L."/>
            <person name="Ma J."/>
        </authorList>
    </citation>
    <scope>NUCLEOTIDE SEQUENCE [LARGE SCALE GENOMIC DNA]</scope>
    <source>
        <strain evidence="9">KACC 12508</strain>
    </source>
</reference>
<evidence type="ECO:0000313" key="8">
    <source>
        <dbReference type="EMBL" id="MFC7287933.1"/>
    </source>
</evidence>